<gene>
    <name evidence="1" type="ORF">TNCV_3863591</name>
</gene>
<dbReference type="AlphaFoldDB" id="A0A8X6S7E9"/>
<keyword evidence="2" id="KW-1185">Reference proteome</keyword>
<accession>A0A8X6S7E9</accession>
<organism evidence="1 2">
    <name type="scientific">Trichonephila clavipes</name>
    <name type="common">Golden silk orbweaver</name>
    <name type="synonym">Nephila clavipes</name>
    <dbReference type="NCBI Taxonomy" id="2585209"/>
    <lineage>
        <taxon>Eukaryota</taxon>
        <taxon>Metazoa</taxon>
        <taxon>Ecdysozoa</taxon>
        <taxon>Arthropoda</taxon>
        <taxon>Chelicerata</taxon>
        <taxon>Arachnida</taxon>
        <taxon>Araneae</taxon>
        <taxon>Araneomorphae</taxon>
        <taxon>Entelegynae</taxon>
        <taxon>Araneoidea</taxon>
        <taxon>Nephilidae</taxon>
        <taxon>Trichonephila</taxon>
    </lineage>
</organism>
<reference evidence="1" key="1">
    <citation type="submission" date="2020-08" db="EMBL/GenBank/DDBJ databases">
        <title>Multicomponent nature underlies the extraordinary mechanical properties of spider dragline silk.</title>
        <authorList>
            <person name="Kono N."/>
            <person name="Nakamura H."/>
            <person name="Mori M."/>
            <person name="Yoshida Y."/>
            <person name="Ohtoshi R."/>
            <person name="Malay A.D."/>
            <person name="Moran D.A.P."/>
            <person name="Tomita M."/>
            <person name="Numata K."/>
            <person name="Arakawa K."/>
        </authorList>
    </citation>
    <scope>NUCLEOTIDE SEQUENCE</scope>
</reference>
<evidence type="ECO:0000313" key="1">
    <source>
        <dbReference type="EMBL" id="GFY06055.1"/>
    </source>
</evidence>
<dbReference type="EMBL" id="BMAU01021256">
    <property type="protein sequence ID" value="GFY06055.1"/>
    <property type="molecule type" value="Genomic_DNA"/>
</dbReference>
<comment type="caution">
    <text evidence="1">The sequence shown here is derived from an EMBL/GenBank/DDBJ whole genome shotgun (WGS) entry which is preliminary data.</text>
</comment>
<dbReference type="Proteomes" id="UP000887159">
    <property type="component" value="Unassembled WGS sequence"/>
</dbReference>
<evidence type="ECO:0000313" key="2">
    <source>
        <dbReference type="Proteomes" id="UP000887159"/>
    </source>
</evidence>
<protein>
    <submittedName>
        <fullName evidence="1">Uncharacterized protein</fullName>
    </submittedName>
</protein>
<sequence>MRRLGACEVECPPHKPKAVGSIRLEPIDFSGCENTRCGCHKIMWFKGHIDRTAGFQRPSSSNDQTDRHAVRSALQDCTATSRIFSKHYSRSIRVNFGGPNDKLDTGVAHRRSFQTSPGSAYPCLEELRR</sequence>
<proteinExistence type="predicted"/>
<name>A0A8X6S7E9_TRICX</name>